<keyword evidence="1" id="KW-1133">Transmembrane helix</keyword>
<keyword evidence="3" id="KW-1185">Reference proteome</keyword>
<dbReference type="KEGG" id="arep:ID810_08905"/>
<reference evidence="2 3" key="1">
    <citation type="submission" date="2020-11" db="EMBL/GenBank/DDBJ databases">
        <title>Actinomyces sp. ZJ750.</title>
        <authorList>
            <person name="Zhou J."/>
        </authorList>
    </citation>
    <scope>NUCLEOTIDE SEQUENCE [LARGE SCALE GENOMIC DNA]</scope>
    <source>
        <strain evidence="2 3">ZJ750</strain>
    </source>
</reference>
<proteinExistence type="predicted"/>
<evidence type="ECO:0000313" key="2">
    <source>
        <dbReference type="EMBL" id="QPL06664.1"/>
    </source>
</evidence>
<protein>
    <submittedName>
        <fullName evidence="2">Uncharacterized protein</fullName>
    </submittedName>
</protein>
<keyword evidence="1" id="KW-0812">Transmembrane</keyword>
<dbReference type="AlphaFoldDB" id="A0A7T0LMV1"/>
<keyword evidence="1" id="KW-0472">Membrane</keyword>
<feature type="transmembrane region" description="Helical" evidence="1">
    <location>
        <begin position="90"/>
        <end position="112"/>
    </location>
</feature>
<accession>A0A7T0LMV1</accession>
<evidence type="ECO:0000313" key="3">
    <source>
        <dbReference type="Proteomes" id="UP000594637"/>
    </source>
</evidence>
<sequence>MAIVGGVLVALSLAAGALSGAGAWTGALWGAGAGAALTALTALALWFPWERYPLLASSGVMLSFAGKVAVMIAVVLLLGPHRESIDPVWFFVPLAVVLLAVTGVEIVTLATGRTLTVEPMSRPQD</sequence>
<organism evidence="2 3">
    <name type="scientific">Actinomyces respiraculi</name>
    <dbReference type="NCBI Taxonomy" id="2744574"/>
    <lineage>
        <taxon>Bacteria</taxon>
        <taxon>Bacillati</taxon>
        <taxon>Actinomycetota</taxon>
        <taxon>Actinomycetes</taxon>
        <taxon>Actinomycetales</taxon>
        <taxon>Actinomycetaceae</taxon>
        <taxon>Actinomyces</taxon>
    </lineage>
</organism>
<feature type="transmembrane region" description="Helical" evidence="1">
    <location>
        <begin position="29"/>
        <end position="47"/>
    </location>
</feature>
<dbReference type="Proteomes" id="UP000594637">
    <property type="component" value="Chromosome"/>
</dbReference>
<feature type="transmembrane region" description="Helical" evidence="1">
    <location>
        <begin position="54"/>
        <end position="78"/>
    </location>
</feature>
<gene>
    <name evidence="2" type="ORF">ID810_08905</name>
</gene>
<dbReference type="EMBL" id="CP063989">
    <property type="protein sequence ID" value="QPL06664.1"/>
    <property type="molecule type" value="Genomic_DNA"/>
</dbReference>
<evidence type="ECO:0000256" key="1">
    <source>
        <dbReference type="SAM" id="Phobius"/>
    </source>
</evidence>
<name>A0A7T0LMV1_9ACTO</name>